<dbReference type="SUPFAM" id="SSF53098">
    <property type="entry name" value="Ribonuclease H-like"/>
    <property type="match status" value="1"/>
</dbReference>
<gene>
    <name evidence="3" type="ORF">N5J23_18440</name>
</gene>
<dbReference type="InterPro" id="IPR048020">
    <property type="entry name" value="Transpos_IS3"/>
</dbReference>
<comment type="caution">
    <text evidence="3">The sequence shown here is derived from an EMBL/GenBank/DDBJ whole genome shotgun (WGS) entry which is preliminary data.</text>
</comment>
<feature type="domain" description="Integrase catalytic" evidence="2">
    <location>
        <begin position="215"/>
        <end position="378"/>
    </location>
</feature>
<name>A0AA42W6Q1_9BURK</name>
<dbReference type="RefSeq" id="WP_279852074.1">
    <property type="nucleotide sequence ID" value="NZ_JAOCIA010000099.1"/>
</dbReference>
<dbReference type="EMBL" id="JAOCJW010000096">
    <property type="protein sequence ID" value="MDH2007473.1"/>
    <property type="molecule type" value="Genomic_DNA"/>
</dbReference>
<dbReference type="Pfam" id="PF01527">
    <property type="entry name" value="HTH_Tnp_1"/>
    <property type="match status" value="1"/>
</dbReference>
<reference evidence="3" key="1">
    <citation type="submission" date="2022-09" db="EMBL/GenBank/DDBJ databases">
        <title>Intensive care unit water sources are persistently colonized with multi-drug resistant bacteria and are the site of extensive horizontal gene transfer of antibiotic resistance genes.</title>
        <authorList>
            <person name="Diorio-Toth L."/>
        </authorList>
    </citation>
    <scope>NUCLEOTIDE SEQUENCE</scope>
    <source>
        <strain evidence="3">GD03686</strain>
    </source>
</reference>
<dbReference type="Pfam" id="PF00665">
    <property type="entry name" value="rve"/>
    <property type="match status" value="1"/>
</dbReference>
<dbReference type="GO" id="GO:0003677">
    <property type="term" value="F:DNA binding"/>
    <property type="evidence" value="ECO:0007669"/>
    <property type="project" value="InterPro"/>
</dbReference>
<protein>
    <submittedName>
        <fullName evidence="3">IS3 family transposase</fullName>
    </submittedName>
</protein>
<sequence>MKTNQPYPEEFKIEAVKQITERGHKVADVSARIGVSQHSLYKWIKVYGVPKPERQAQASQAEELRRLRAELRRVTEERDIPKKGRSVLCQAVRVKYAFIKRHEHQHSVRRMCKVIQVHPSGYYAWRAEPHSPRAKDDLRLTGLLKQAWLESGGVYGYRKLTLDMRDLGERCGKHRVARLLKLEGLRSQTGYRRRPGVRVGKPAVVAPNHLLRQFTTTEPNQCWVTDITYIRTHEGWLYLGVVVDLFSRQVVGWSMGSRIDAALVLDALLMALWRRQPQEPVMVHSDQGSQFTGHEWQTFLREHNLVSSMSRRGNCHDNAVAESFFQLLKRERIRRQIYANRSDARADVFNYIEMFYNPKRRHGSAGGTSPVEFERRHSQRLKSV</sequence>
<dbReference type="InterPro" id="IPR009057">
    <property type="entry name" value="Homeodomain-like_sf"/>
</dbReference>
<dbReference type="PANTHER" id="PTHR46889:SF4">
    <property type="entry name" value="TRANSPOSASE INSO FOR INSERTION SEQUENCE ELEMENT IS911B-RELATED"/>
    <property type="match status" value="1"/>
</dbReference>
<dbReference type="SUPFAM" id="SSF46689">
    <property type="entry name" value="Homeodomain-like"/>
    <property type="match status" value="1"/>
</dbReference>
<dbReference type="Proteomes" id="UP001161294">
    <property type="component" value="Unassembled WGS sequence"/>
</dbReference>
<dbReference type="InterPro" id="IPR036397">
    <property type="entry name" value="RNaseH_sf"/>
</dbReference>
<organism evidence="3 4">
    <name type="scientific">Comamonas aquatica</name>
    <dbReference type="NCBI Taxonomy" id="225991"/>
    <lineage>
        <taxon>Bacteria</taxon>
        <taxon>Pseudomonadati</taxon>
        <taxon>Pseudomonadota</taxon>
        <taxon>Betaproteobacteria</taxon>
        <taxon>Burkholderiales</taxon>
        <taxon>Comamonadaceae</taxon>
        <taxon>Comamonas</taxon>
    </lineage>
</organism>
<dbReference type="PANTHER" id="PTHR46889">
    <property type="entry name" value="TRANSPOSASE INSF FOR INSERTION SEQUENCE IS3B-RELATED"/>
    <property type="match status" value="1"/>
</dbReference>
<dbReference type="Pfam" id="PF13276">
    <property type="entry name" value="HTH_21"/>
    <property type="match status" value="1"/>
</dbReference>
<dbReference type="InterPro" id="IPR002514">
    <property type="entry name" value="Transposase_8"/>
</dbReference>
<dbReference type="AlphaFoldDB" id="A0AA42W6Q1"/>
<dbReference type="GO" id="GO:0006313">
    <property type="term" value="P:DNA transposition"/>
    <property type="evidence" value="ECO:0007669"/>
    <property type="project" value="InterPro"/>
</dbReference>
<feature type="region of interest" description="Disordered" evidence="1">
    <location>
        <begin position="361"/>
        <end position="384"/>
    </location>
</feature>
<proteinExistence type="predicted"/>
<accession>A0AA42W6Q1</accession>
<dbReference type="InterPro" id="IPR050900">
    <property type="entry name" value="Transposase_IS3/IS150/IS904"/>
</dbReference>
<dbReference type="PROSITE" id="PS50994">
    <property type="entry name" value="INTEGRASE"/>
    <property type="match status" value="1"/>
</dbReference>
<dbReference type="Gene3D" id="1.10.10.60">
    <property type="entry name" value="Homeodomain-like"/>
    <property type="match status" value="1"/>
</dbReference>
<dbReference type="InterPro" id="IPR025948">
    <property type="entry name" value="HTH-like_dom"/>
</dbReference>
<dbReference type="InterPro" id="IPR012337">
    <property type="entry name" value="RNaseH-like_sf"/>
</dbReference>
<dbReference type="Gene3D" id="3.30.420.10">
    <property type="entry name" value="Ribonuclease H-like superfamily/Ribonuclease H"/>
    <property type="match status" value="1"/>
</dbReference>
<dbReference type="GO" id="GO:0015074">
    <property type="term" value="P:DNA integration"/>
    <property type="evidence" value="ECO:0007669"/>
    <property type="project" value="InterPro"/>
</dbReference>
<dbReference type="GO" id="GO:0004803">
    <property type="term" value="F:transposase activity"/>
    <property type="evidence" value="ECO:0007669"/>
    <property type="project" value="InterPro"/>
</dbReference>
<evidence type="ECO:0000313" key="3">
    <source>
        <dbReference type="EMBL" id="MDH2007473.1"/>
    </source>
</evidence>
<dbReference type="InterPro" id="IPR001584">
    <property type="entry name" value="Integrase_cat-core"/>
</dbReference>
<evidence type="ECO:0000313" key="4">
    <source>
        <dbReference type="Proteomes" id="UP001161294"/>
    </source>
</evidence>
<evidence type="ECO:0000256" key="1">
    <source>
        <dbReference type="SAM" id="MobiDB-lite"/>
    </source>
</evidence>
<dbReference type="Pfam" id="PF13333">
    <property type="entry name" value="rve_2"/>
    <property type="match status" value="1"/>
</dbReference>
<dbReference type="NCBIfam" id="NF033516">
    <property type="entry name" value="transpos_IS3"/>
    <property type="match status" value="1"/>
</dbReference>
<evidence type="ECO:0000259" key="2">
    <source>
        <dbReference type="PROSITE" id="PS50994"/>
    </source>
</evidence>